<name>A0AAU7F632_9NEIS</name>
<gene>
    <name evidence="2" type="ORF">ABHF33_09410</name>
</gene>
<feature type="transmembrane region" description="Helical" evidence="1">
    <location>
        <begin position="141"/>
        <end position="162"/>
    </location>
</feature>
<dbReference type="RefSeq" id="WP_348943725.1">
    <property type="nucleotide sequence ID" value="NZ_CP157355.1"/>
</dbReference>
<reference evidence="2" key="1">
    <citation type="submission" date="2024-05" db="EMBL/GenBank/DDBJ databases">
        <authorList>
            <person name="Yang L."/>
            <person name="Pan L."/>
        </authorList>
    </citation>
    <scope>NUCLEOTIDE SEQUENCE</scope>
    <source>
        <strain evidence="2">FCG-7</strain>
    </source>
</reference>
<evidence type="ECO:0000313" key="2">
    <source>
        <dbReference type="EMBL" id="XBL99295.1"/>
    </source>
</evidence>
<dbReference type="EMBL" id="CP157355">
    <property type="protein sequence ID" value="XBL99295.1"/>
    <property type="molecule type" value="Genomic_DNA"/>
</dbReference>
<organism evidence="2">
    <name type="scientific">Chitinibacter mangrovi</name>
    <dbReference type="NCBI Taxonomy" id="3153927"/>
    <lineage>
        <taxon>Bacteria</taxon>
        <taxon>Pseudomonadati</taxon>
        <taxon>Pseudomonadota</taxon>
        <taxon>Betaproteobacteria</taxon>
        <taxon>Neisseriales</taxon>
        <taxon>Chitinibacteraceae</taxon>
        <taxon>Chitinibacter</taxon>
    </lineage>
</organism>
<dbReference type="KEGG" id="cmav:ABHF33_09410"/>
<feature type="transmembrane region" description="Helical" evidence="1">
    <location>
        <begin position="59"/>
        <end position="87"/>
    </location>
</feature>
<accession>A0AAU7F632</accession>
<dbReference type="AlphaFoldDB" id="A0AAU7F632"/>
<proteinExistence type="predicted"/>
<evidence type="ECO:0000256" key="1">
    <source>
        <dbReference type="SAM" id="Phobius"/>
    </source>
</evidence>
<keyword evidence="1" id="KW-0812">Transmembrane</keyword>
<keyword evidence="1" id="KW-0472">Membrane</keyword>
<sequence length="191" mass="20382">MRKPHLRGSRLLAWLEQHGRHPAAIPALAALSVGDYFFPALPGQSSVIVLSLLQARRQAAIVLAFAIAAAIGAILLIALSSGVLAILAQLPLSLPATPLWLTGQQLLQTHGILALAVLSVWPAPPRSLIVLGVMSGLHEAAIVLAVLIGKLIWFTALTTLIIKAPARLLRLPFVGKKLARWIANLDTRIKQ</sequence>
<keyword evidence="1" id="KW-1133">Transmembrane helix</keyword>
<protein>
    <submittedName>
        <fullName evidence="2">Uncharacterized protein</fullName>
    </submittedName>
</protein>